<dbReference type="PATRIC" id="fig|1208918.3.peg.642"/>
<organism evidence="17 18">
    <name type="scientific">Candidatus Kinetoplastidibacterium crithidiae TCC036E</name>
    <dbReference type="NCBI Taxonomy" id="1208918"/>
    <lineage>
        <taxon>Bacteria</taxon>
        <taxon>Pseudomonadati</taxon>
        <taxon>Pseudomonadota</taxon>
        <taxon>Betaproteobacteria</taxon>
        <taxon>Candidatus Kinetoplastidibacterium</taxon>
    </lineage>
</organism>
<dbReference type="RefSeq" id="WP_015389184.1">
    <property type="nucleotide sequence ID" value="NC_020283.1"/>
</dbReference>
<evidence type="ECO:0000259" key="16">
    <source>
        <dbReference type="Pfam" id="PF03717"/>
    </source>
</evidence>
<evidence type="ECO:0000313" key="18">
    <source>
        <dbReference type="Proteomes" id="UP000011686"/>
    </source>
</evidence>
<keyword evidence="4 14" id="KW-0997">Cell inner membrane</keyword>
<dbReference type="AlphaFoldDB" id="M1LV18"/>
<dbReference type="EMBL" id="CP003804">
    <property type="protein sequence ID" value="AGF47941.1"/>
    <property type="molecule type" value="Genomic_DNA"/>
</dbReference>
<evidence type="ECO:0000259" key="15">
    <source>
        <dbReference type="Pfam" id="PF00905"/>
    </source>
</evidence>
<keyword evidence="7 14" id="KW-0812">Transmembrane</keyword>
<evidence type="ECO:0000256" key="4">
    <source>
        <dbReference type="ARBA" id="ARBA00022519"/>
    </source>
</evidence>
<keyword evidence="12 14" id="KW-0472">Membrane</keyword>
<evidence type="ECO:0000256" key="5">
    <source>
        <dbReference type="ARBA" id="ARBA00022645"/>
    </source>
</evidence>
<evidence type="ECO:0000256" key="9">
    <source>
        <dbReference type="ARBA" id="ARBA00022960"/>
    </source>
</evidence>
<dbReference type="KEGG" id="kct:CDEE_0102"/>
<dbReference type="PANTHER" id="PTHR30627">
    <property type="entry name" value="PEPTIDOGLYCAN D,D-TRANSPEPTIDASE"/>
    <property type="match status" value="1"/>
</dbReference>
<comment type="caution">
    <text evidence="14">Lacks conserved residue(s) required for the propagation of feature annotation.</text>
</comment>
<comment type="catalytic activity">
    <reaction evidence="14">
        <text>Preferential cleavage: (Ac)2-L-Lys-D-Ala-|-D-Ala. Also transpeptidation of peptidyl-alanyl moieties that are N-acyl substituents of D-alanine.</text>
        <dbReference type="EC" id="3.4.16.4"/>
    </reaction>
</comment>
<dbReference type="EC" id="3.4.16.4" evidence="14"/>
<dbReference type="Pfam" id="PF00905">
    <property type="entry name" value="Transpeptidase"/>
    <property type="match status" value="1"/>
</dbReference>
<feature type="domain" description="Penicillin-binding protein transpeptidase" evidence="15">
    <location>
        <begin position="267"/>
        <end position="605"/>
    </location>
</feature>
<dbReference type="InterPro" id="IPR036138">
    <property type="entry name" value="PBP_dimer_sf"/>
</dbReference>
<dbReference type="InterPro" id="IPR001460">
    <property type="entry name" value="PCN-bd_Tpept"/>
</dbReference>
<dbReference type="Gene3D" id="3.40.710.10">
    <property type="entry name" value="DD-peptidase/beta-lactamase superfamily"/>
    <property type="match status" value="1"/>
</dbReference>
<dbReference type="GO" id="GO:0071555">
    <property type="term" value="P:cell wall organization"/>
    <property type="evidence" value="ECO:0007669"/>
    <property type="project" value="UniProtKB-KW"/>
</dbReference>
<feature type="active site" description="Acyl-ester intermediate" evidence="14">
    <location>
        <position position="326"/>
    </location>
</feature>
<dbReference type="FunFam" id="3.40.710.10:FF:000024">
    <property type="entry name" value="Penicillin-binding protein 2"/>
    <property type="match status" value="1"/>
</dbReference>
<evidence type="ECO:0000256" key="11">
    <source>
        <dbReference type="ARBA" id="ARBA00022989"/>
    </source>
</evidence>
<evidence type="ECO:0000256" key="7">
    <source>
        <dbReference type="ARBA" id="ARBA00022692"/>
    </source>
</evidence>
<comment type="function">
    <text evidence="14">Catalyzes cross-linking of the peptidoglycan cell wall.</text>
</comment>
<feature type="transmembrane region" description="Helical" evidence="14">
    <location>
        <begin position="18"/>
        <end position="38"/>
    </location>
</feature>
<dbReference type="GO" id="GO:0005886">
    <property type="term" value="C:plasma membrane"/>
    <property type="evidence" value="ECO:0007669"/>
    <property type="project" value="UniProtKB-SubCell"/>
</dbReference>
<keyword evidence="6 14" id="KW-0645">Protease</keyword>
<evidence type="ECO:0000256" key="10">
    <source>
        <dbReference type="ARBA" id="ARBA00022984"/>
    </source>
</evidence>
<evidence type="ECO:0000256" key="6">
    <source>
        <dbReference type="ARBA" id="ARBA00022670"/>
    </source>
</evidence>
<dbReference type="eggNOG" id="COG0768">
    <property type="taxonomic scope" value="Bacteria"/>
</dbReference>
<evidence type="ECO:0000256" key="3">
    <source>
        <dbReference type="ARBA" id="ARBA00022475"/>
    </source>
</evidence>
<evidence type="ECO:0000256" key="2">
    <source>
        <dbReference type="ARBA" id="ARBA00004236"/>
    </source>
</evidence>
<comment type="subcellular location">
    <subcellularLocation>
        <location evidence="14">Cell inner membrane</location>
        <topology evidence="14">Single-pass membrane protein</topology>
    </subcellularLocation>
    <subcellularLocation>
        <location evidence="2">Cell membrane</location>
    </subcellularLocation>
    <subcellularLocation>
        <location evidence="1">Membrane</location>
        <topology evidence="1">Single-pass membrane protein</topology>
    </subcellularLocation>
</comment>
<feature type="domain" description="Penicillin-binding protein dimerisation" evidence="16">
    <location>
        <begin position="61"/>
        <end position="233"/>
    </location>
</feature>
<sequence length="613" mass="69359">MFELNNQVKVLKKFSERIIIGILFFLFGFCILIVRLWYLQVSLYEGLSEKADNNRIAVVPMPPKRGSVFDRNGEILACSNCVYTLEMSSVKADKLESLFKELEPAIKISENNKRRIARQVIEYGRYKPIIIRNKLNEFEVSWFASHAFKFPELKIKSRWIREYPYCYEVSHVVGYIGRISDNDFRILDDSKIANYRGSQLIGKKGIEKTWETTLHGYTGFKEVEVTAAGKPVRILKSVDPIPGKDIFLSIDIGLQKTIYNAFASKKGAVVAIDPNTGEILALVSVPSFDPNLFIDGIDKNSWDSLNNSHDYPLINRALYGTYPIGSVYKPFVALAALELGKRSSNDKIMDPGYFECGGQKFRNPGSIAHGLVDMYKAIVVSSDTYFYSLGLDIGVDELHDFIKQFGFGQKLDIDLDGEKQGILPSTEWKRKKYSNKKMQKWYLGDTISLMVGQGYNSFTLLQLAQGLTVLANNGLYRKPHLVYKTKSPTLENEERIFYEPLHQVPLNYDNVSFIKSAMKDVINYGTAKNAFLRAPYSVAGKTGTAQVFSLRGSKYNAKFIDEKLRDHALFMGFAPSDNPKIAVAIIVENGGWGSKEAAPIARKIFDYWLLNNN</sequence>
<dbReference type="GO" id="GO:0071972">
    <property type="term" value="F:peptidoglycan L,D-transpeptidase activity"/>
    <property type="evidence" value="ECO:0007669"/>
    <property type="project" value="TreeGrafter"/>
</dbReference>
<evidence type="ECO:0000256" key="12">
    <source>
        <dbReference type="ARBA" id="ARBA00023136"/>
    </source>
</evidence>
<dbReference type="GO" id="GO:0008360">
    <property type="term" value="P:regulation of cell shape"/>
    <property type="evidence" value="ECO:0007669"/>
    <property type="project" value="UniProtKB-KW"/>
</dbReference>
<evidence type="ECO:0000313" key="17">
    <source>
        <dbReference type="EMBL" id="AGF47941.1"/>
    </source>
</evidence>
<keyword evidence="13 14" id="KW-0961">Cell wall biogenesis/degradation</keyword>
<keyword evidence="18" id="KW-1185">Reference proteome</keyword>
<dbReference type="NCBIfam" id="TIGR03423">
    <property type="entry name" value="pbp2_mrdA"/>
    <property type="match status" value="1"/>
</dbReference>
<dbReference type="GO" id="GO:0008658">
    <property type="term" value="F:penicillin binding"/>
    <property type="evidence" value="ECO:0007669"/>
    <property type="project" value="InterPro"/>
</dbReference>
<dbReference type="Pfam" id="PF03717">
    <property type="entry name" value="PBP_dimer"/>
    <property type="match status" value="1"/>
</dbReference>
<gene>
    <name evidence="14" type="primary">mrdA</name>
    <name evidence="17" type="ORF">CDEE_0102</name>
</gene>
<keyword evidence="3 14" id="KW-1003">Cell membrane</keyword>
<dbReference type="SUPFAM" id="SSF56601">
    <property type="entry name" value="beta-lactamase/transpeptidase-like"/>
    <property type="match status" value="1"/>
</dbReference>
<dbReference type="HOGENOM" id="CLU_009289_1_2_4"/>
<keyword evidence="10 14" id="KW-0573">Peptidoglycan synthesis</keyword>
<evidence type="ECO:0000256" key="1">
    <source>
        <dbReference type="ARBA" id="ARBA00004167"/>
    </source>
</evidence>
<comment type="pathway">
    <text evidence="14">Cell wall biogenesis; peptidoglycan biosynthesis.</text>
</comment>
<dbReference type="Proteomes" id="UP000011686">
    <property type="component" value="Chromosome"/>
</dbReference>
<dbReference type="InterPro" id="IPR012338">
    <property type="entry name" value="Beta-lactam/transpept-like"/>
</dbReference>
<proteinExistence type="inferred from homology"/>
<dbReference type="GO" id="GO:0009002">
    <property type="term" value="F:serine-type D-Ala-D-Ala carboxypeptidase activity"/>
    <property type="evidence" value="ECO:0007669"/>
    <property type="project" value="UniProtKB-UniRule"/>
</dbReference>
<name>M1LV18_9PROT</name>
<keyword evidence="9 14" id="KW-0133">Cell shape</keyword>
<evidence type="ECO:0000256" key="13">
    <source>
        <dbReference type="ARBA" id="ARBA00023316"/>
    </source>
</evidence>
<dbReference type="PANTHER" id="PTHR30627:SF2">
    <property type="entry name" value="PEPTIDOGLYCAN D,D-TRANSPEPTIDASE MRDA"/>
    <property type="match status" value="1"/>
</dbReference>
<evidence type="ECO:0000256" key="14">
    <source>
        <dbReference type="HAMAP-Rule" id="MF_02081"/>
    </source>
</evidence>
<dbReference type="Gene3D" id="3.90.1310.10">
    <property type="entry name" value="Penicillin-binding protein 2a (Domain 2)"/>
    <property type="match status" value="1"/>
</dbReference>
<dbReference type="InterPro" id="IPR050515">
    <property type="entry name" value="Beta-lactam/transpept"/>
</dbReference>
<reference evidence="17 18" key="1">
    <citation type="journal article" date="2013" name="Genome Biol. Evol.">
        <title>Genome evolution and phylogenomic analysis of candidatus kinetoplastibacterium, the betaproteobacterial endosymbionts of strigomonas and angomonas.</title>
        <authorList>
            <person name="Alves J.M."/>
            <person name="Serrano M.G."/>
            <person name="Maia da Silva F."/>
            <person name="Voegtly L.J."/>
            <person name="Matveyev A.V."/>
            <person name="Teixeira M.M."/>
            <person name="Camargo E.P."/>
            <person name="Buck G.A."/>
        </authorList>
    </citation>
    <scope>NUCLEOTIDE SEQUENCE [LARGE SCALE GENOMIC DNA]</scope>
    <source>
        <strain evidence="17 18">TCC036E</strain>
    </source>
</reference>
<accession>M1LV18</accession>
<dbReference type="InterPro" id="IPR017790">
    <property type="entry name" value="Penicillin-binding_protein_2"/>
</dbReference>
<dbReference type="Gene3D" id="3.30.1390.30">
    <property type="entry name" value="Penicillin-binding protein 2a, domain 3"/>
    <property type="match status" value="1"/>
</dbReference>
<dbReference type="InterPro" id="IPR005311">
    <property type="entry name" value="PBP_dimer"/>
</dbReference>
<dbReference type="GO" id="GO:0009252">
    <property type="term" value="P:peptidoglycan biosynthetic process"/>
    <property type="evidence" value="ECO:0007669"/>
    <property type="project" value="UniProtKB-UniRule"/>
</dbReference>
<protein>
    <recommendedName>
        <fullName evidence="14">Peptidoglycan D,D-transpeptidase MrdA</fullName>
        <ecNumber evidence="14">3.4.16.4</ecNumber>
    </recommendedName>
    <alternativeName>
        <fullName evidence="14">Penicillin-binding protein 2</fullName>
        <shortName evidence="14">PBP-2</shortName>
    </alternativeName>
</protein>
<dbReference type="GO" id="GO:0006508">
    <property type="term" value="P:proteolysis"/>
    <property type="evidence" value="ECO:0007669"/>
    <property type="project" value="UniProtKB-KW"/>
</dbReference>
<comment type="similarity">
    <text evidence="14">Belongs to the transpeptidase family. MrdA subfamily.</text>
</comment>
<dbReference type="HAMAP" id="MF_02081">
    <property type="entry name" value="MrdA_transpept"/>
    <property type="match status" value="1"/>
</dbReference>
<dbReference type="SUPFAM" id="SSF56519">
    <property type="entry name" value="Penicillin binding protein dimerisation domain"/>
    <property type="match status" value="1"/>
</dbReference>
<keyword evidence="5 14" id="KW-0121">Carboxypeptidase</keyword>
<keyword evidence="8 14" id="KW-0378">Hydrolase</keyword>
<keyword evidence="11 14" id="KW-1133">Transmembrane helix</keyword>
<evidence type="ECO:0000256" key="8">
    <source>
        <dbReference type="ARBA" id="ARBA00022801"/>
    </source>
</evidence>
<dbReference type="STRING" id="1208918.CDEE_0102"/>